<sequence>MKNIFRKKIKFKKYSIPVIAVLAALSMVLVLSSIVIPKIMAGDTIVSDLHIQAQSEGNIISLHITDENETDTKVVVPLPDSVTYKLSQTSNIGVTEDTVNHQLVIDWVDGQAKDINLQLESKNSGVYDFVVQTVREGEPVNSPVSSVKVTFSNEESGTSESPIIEKTEPTISEEEQSEEPTNNDQSNTFSSGEKKEVESDNLVTKDDFENQTYFISAINLQLSKLNKPAIESGATYEDLKGISGLYIQSQTGTAGQHIPAKLADLLPNLTELWVQNSGIKGEIPKNIGNLTKLTQLYLDYNALSGSIPSELTNLKNLTILQLSGNNLSGHIPNFELDGNNVTTFSLSNNKLTGEIPKGIYNMRLAPYSVDTKSRKIDLSQNYLSGIIPDDFVQNTYQEYLQDNSTVRYDLSSNELVLSDWEAIQDITLSQGFNKNYISGGYTSKYLKDSFMLRTVKTYSEEKLYFFKNETSAPTQNFGYSSEVMKGEHTFTITNSKGETIYQGSANPDFSIPAPNTSEKYTVRMDGVAFEPEDTVHFVSVELNYSPIEKPEINQNIQVNNNLNDNNNYVGDKLTFKVDIENTSDNSTVTNAKNTIFIPKELEVNEDTIILLDNSGNKIDNANIYYTEGVSYNSITVEDDAINFFGRNKVTVQYDVLAKIPGSFETKSQVVYYDSFNLPQKNSQVTNTIEVKNIDPWNNDFDLRPEDTTKFDTTNSDYPALTTLTKNEKTPMIYKVKNTRAPRDETLTQFDLWLTDVNWKDDFTVDKSSFYIKKSTTSEWEKVAENKIDDTTSIGDKPSYTIKDLNLKLAKGETIEIKFSITAKSAIAIKKNAIAAQGTIKESGSLSSLNSLVVKNGELRFEYVPDVMGFEDSKISNRTVESSRKDKDWKITVEDTRLEKKPWRVTTKLLTPFKDTTGAALQNDILLFRKAGQEDQWINNTSETDVYDGTSTKEDYYDVSWTSNEGPLIQVAPGTVKVGQYKGVMQWSLVDAPA</sequence>
<evidence type="ECO:0000256" key="1">
    <source>
        <dbReference type="ARBA" id="ARBA00022729"/>
    </source>
</evidence>
<evidence type="ECO:0000313" key="5">
    <source>
        <dbReference type="Proteomes" id="UP000194606"/>
    </source>
</evidence>
<dbReference type="RefSeq" id="WP_086583334.1">
    <property type="nucleotide sequence ID" value="NZ_MUIZ01000014.1"/>
</dbReference>
<dbReference type="InterPro" id="IPR032675">
    <property type="entry name" value="LRR_dom_sf"/>
</dbReference>
<organism evidence="4 5">
    <name type="scientific">Lactococcus petauri</name>
    <dbReference type="NCBI Taxonomy" id="1940789"/>
    <lineage>
        <taxon>Bacteria</taxon>
        <taxon>Bacillati</taxon>
        <taxon>Bacillota</taxon>
        <taxon>Bacilli</taxon>
        <taxon>Lactobacillales</taxon>
        <taxon>Streptococcaceae</taxon>
        <taxon>Lactococcus</taxon>
    </lineage>
</organism>
<dbReference type="Pfam" id="PF00560">
    <property type="entry name" value="LRR_1"/>
    <property type="match status" value="2"/>
</dbReference>
<feature type="compositionally biased region" description="Basic and acidic residues" evidence="3">
    <location>
        <begin position="192"/>
        <end position="203"/>
    </location>
</feature>
<dbReference type="Gene3D" id="3.80.10.10">
    <property type="entry name" value="Ribonuclease Inhibitor"/>
    <property type="match status" value="1"/>
</dbReference>
<gene>
    <name evidence="4" type="ORF">BZZ03_11215</name>
</gene>
<dbReference type="EMBL" id="MUIZ01000014">
    <property type="protein sequence ID" value="OUK02758.1"/>
    <property type="molecule type" value="Genomic_DNA"/>
</dbReference>
<evidence type="ECO:0000313" key="4">
    <source>
        <dbReference type="EMBL" id="OUK02758.1"/>
    </source>
</evidence>
<dbReference type="FunFam" id="3.80.10.10:FF:000383">
    <property type="entry name" value="Leucine-rich repeat receptor protein kinase EMS1"/>
    <property type="match status" value="1"/>
</dbReference>
<feature type="region of interest" description="Disordered" evidence="3">
    <location>
        <begin position="140"/>
        <end position="203"/>
    </location>
</feature>
<dbReference type="SUPFAM" id="SSF52058">
    <property type="entry name" value="L domain-like"/>
    <property type="match status" value="1"/>
</dbReference>
<dbReference type="GO" id="GO:0030313">
    <property type="term" value="C:cell envelope"/>
    <property type="evidence" value="ECO:0007669"/>
    <property type="project" value="UniProtKB-SubCell"/>
</dbReference>
<accession>A0A252CAI5</accession>
<protein>
    <recommendedName>
        <fullName evidence="6">WxL domain-containing protein</fullName>
    </recommendedName>
</protein>
<reference evidence="4 5" key="1">
    <citation type="submission" date="2017-02" db="EMBL/GenBank/DDBJ databases">
        <authorList>
            <person name="Peterson S.W."/>
        </authorList>
    </citation>
    <scope>NUCLEOTIDE SEQUENCE [LARGE SCALE GENOMIC DNA]</scope>
    <source>
        <strain evidence="4">159469</strain>
    </source>
</reference>
<dbReference type="PANTHER" id="PTHR48060">
    <property type="entry name" value="DNA DAMAGE-REPAIR/TOLERATION PROTEIN DRT100"/>
    <property type="match status" value="1"/>
</dbReference>
<proteinExistence type="predicted"/>
<dbReference type="Pfam" id="PF13855">
    <property type="entry name" value="LRR_8"/>
    <property type="match status" value="1"/>
</dbReference>
<dbReference type="InterPro" id="IPR001611">
    <property type="entry name" value="Leu-rich_rpt"/>
</dbReference>
<dbReference type="PANTHER" id="PTHR48060:SF21">
    <property type="entry name" value="L DOMAIN-LIKE PROTEIN"/>
    <property type="match status" value="1"/>
</dbReference>
<evidence type="ECO:0008006" key="6">
    <source>
        <dbReference type="Google" id="ProtNLM"/>
    </source>
</evidence>
<keyword evidence="2" id="KW-0677">Repeat</keyword>
<evidence type="ECO:0000256" key="3">
    <source>
        <dbReference type="SAM" id="MobiDB-lite"/>
    </source>
</evidence>
<feature type="compositionally biased region" description="Polar residues" evidence="3">
    <location>
        <begin position="182"/>
        <end position="191"/>
    </location>
</feature>
<comment type="caution">
    <text evidence="4">The sequence shown here is derived from an EMBL/GenBank/DDBJ whole genome shotgun (WGS) entry which is preliminary data.</text>
</comment>
<dbReference type="AlphaFoldDB" id="A0A252CAI5"/>
<keyword evidence="1" id="KW-0732">Signal</keyword>
<dbReference type="InterPro" id="IPR053211">
    <property type="entry name" value="DNA_repair-toleration"/>
</dbReference>
<name>A0A252CAI5_9LACT</name>
<dbReference type="Proteomes" id="UP000194606">
    <property type="component" value="Unassembled WGS sequence"/>
</dbReference>
<evidence type="ECO:0000256" key="2">
    <source>
        <dbReference type="ARBA" id="ARBA00022737"/>
    </source>
</evidence>
<feature type="compositionally biased region" description="Polar residues" evidence="3">
    <location>
        <begin position="142"/>
        <end position="161"/>
    </location>
</feature>